<dbReference type="AlphaFoldDB" id="A0A3B0YVT7"/>
<organism evidence="2">
    <name type="scientific">hydrothermal vent metagenome</name>
    <dbReference type="NCBI Taxonomy" id="652676"/>
    <lineage>
        <taxon>unclassified sequences</taxon>
        <taxon>metagenomes</taxon>
        <taxon>ecological metagenomes</taxon>
    </lineage>
</organism>
<dbReference type="Pfam" id="PF09937">
    <property type="entry name" value="DUF2169"/>
    <property type="match status" value="1"/>
</dbReference>
<name>A0A3B0YVT7_9ZZZZ</name>
<sequence>MELINATKMLAGYTMGMDPSGREYLLVVVKGTYSLPLDGSLPVLLEEQIPPVEADVYTGDPGFSAPLYETDYALRKKRCDVIINGSAYAPEGRAATKVQVGLKLGPIKKAFNVVGDRVWESPRYSIGSSFAIPFVTKSITYDVAFGGTDDFHPDENKHSAYMLNPIGCGYHHEIDSNLVDGTPLPNTEELNATVTMPHKKYRPMGFGVIGRNWKPRYRYAGTYDQNWLDNSFPFLPEDFQDEYFQCVPADQQMNFINGGEVVELLNLTPQGRTLFKLPKVDVPVCFFRKKGDKEEMLAVADTLLIEPDQQRFSITWRASLPLKKNMFEISQVLVDKRGNEQRGRNIDNVRTELPDFISSSVSKSTDPT</sequence>
<proteinExistence type="predicted"/>
<gene>
    <name evidence="2" type="ORF">MNBD_GAMMA18-113</name>
</gene>
<protein>
    <recommendedName>
        <fullName evidence="1">DUF2169 domain-containing protein</fullName>
    </recommendedName>
</protein>
<evidence type="ECO:0000259" key="1">
    <source>
        <dbReference type="Pfam" id="PF09937"/>
    </source>
</evidence>
<dbReference type="InterPro" id="IPR018683">
    <property type="entry name" value="DUF2169"/>
</dbReference>
<evidence type="ECO:0000313" key="2">
    <source>
        <dbReference type="EMBL" id="VAW85135.1"/>
    </source>
</evidence>
<accession>A0A3B0YVT7</accession>
<feature type="domain" description="DUF2169" evidence="1">
    <location>
        <begin position="21"/>
        <end position="317"/>
    </location>
</feature>
<dbReference type="EMBL" id="UOFP01000082">
    <property type="protein sequence ID" value="VAW85135.1"/>
    <property type="molecule type" value="Genomic_DNA"/>
</dbReference>
<reference evidence="2" key="1">
    <citation type="submission" date="2018-06" db="EMBL/GenBank/DDBJ databases">
        <authorList>
            <person name="Zhirakovskaya E."/>
        </authorList>
    </citation>
    <scope>NUCLEOTIDE SEQUENCE</scope>
</reference>